<sequence>RRRRPDLLRTRFAFRVAALLALLGLLTSTVLVAIGTQAGPASAAITGRDLITGTWTRDANRDYTLTIRSDGTATTKYRGQVLCSVKLTNITGSWDTFSATEYADCVNRDAYGALTGLNLTARGNLLHLSQFNQSYTYVYWSRTVSNFAVCNGRAVTMEQAFRDVEAMRTLGATATQINDYKMYACSGYKVCDTTTSLSPTEVVRLVAGARASGLFDQAGLDLVKNDPCALFAGRARAGTIEVAGTGTGPGTGTGLSGLPFTSALDPRNVWASSSVTTRRVTLELAPNVRVTRAALCRDLATRFIIEYPSPRWPTIYLAGPGNGHLEVRQTVCAAKHPVSGNPVLTNGNATVVNNQFSWSPPDQPIVTAVSYRGALLSYTLPSTRWGTGVLNLIVDQDNTRLRVQVGAQEQIFGVGLPVGFVSGAPVGKTADYQWAATDICGGTGGLRCP</sequence>
<gene>
    <name evidence="1" type="ORF">AVDCRST_MAG41-39</name>
</gene>
<dbReference type="EMBL" id="CADCTP010000005">
    <property type="protein sequence ID" value="CAA9212329.1"/>
    <property type="molecule type" value="Genomic_DNA"/>
</dbReference>
<feature type="non-terminal residue" evidence="1">
    <location>
        <position position="1"/>
    </location>
</feature>
<name>A0A6J4H3G8_9ACTN</name>
<reference evidence="1" key="1">
    <citation type="submission" date="2020-02" db="EMBL/GenBank/DDBJ databases">
        <authorList>
            <person name="Meier V. D."/>
        </authorList>
    </citation>
    <scope>NUCLEOTIDE SEQUENCE</scope>
    <source>
        <strain evidence="1">AVDCRST_MAG41</strain>
    </source>
</reference>
<proteinExistence type="predicted"/>
<organism evidence="1">
    <name type="scientific">uncultured Mycobacteriales bacterium</name>
    <dbReference type="NCBI Taxonomy" id="581187"/>
    <lineage>
        <taxon>Bacteria</taxon>
        <taxon>Bacillati</taxon>
        <taxon>Actinomycetota</taxon>
        <taxon>Actinomycetes</taxon>
        <taxon>Mycobacteriales</taxon>
        <taxon>environmental samples</taxon>
    </lineage>
</organism>
<dbReference type="AlphaFoldDB" id="A0A6J4H3G8"/>
<protein>
    <submittedName>
        <fullName evidence="1">Uncharacterized protein</fullName>
    </submittedName>
</protein>
<accession>A0A6J4H3G8</accession>
<evidence type="ECO:0000313" key="1">
    <source>
        <dbReference type="EMBL" id="CAA9212329.1"/>
    </source>
</evidence>